<dbReference type="GO" id="GO:0005262">
    <property type="term" value="F:calcium channel activity"/>
    <property type="evidence" value="ECO:0007669"/>
    <property type="project" value="TreeGrafter"/>
</dbReference>
<feature type="domain" description="EF-hand" evidence="9">
    <location>
        <begin position="538"/>
        <end position="573"/>
    </location>
</feature>
<dbReference type="PROSITE" id="PS50222">
    <property type="entry name" value="EF_HAND_2"/>
    <property type="match status" value="1"/>
</dbReference>
<accession>A0AAD3Y8D6</accession>
<dbReference type="Gene3D" id="1.10.238.10">
    <property type="entry name" value="EF-hand"/>
    <property type="match status" value="1"/>
</dbReference>
<evidence type="ECO:0000256" key="8">
    <source>
        <dbReference type="SAM" id="Phobius"/>
    </source>
</evidence>
<keyword evidence="3 8" id="KW-0812">Transmembrane</keyword>
<dbReference type="SUPFAM" id="SSF50182">
    <property type="entry name" value="Sm-like ribonucleoproteins"/>
    <property type="match status" value="1"/>
</dbReference>
<proteinExistence type="inferred from homology"/>
<evidence type="ECO:0000256" key="2">
    <source>
        <dbReference type="ARBA" id="ARBA00008017"/>
    </source>
</evidence>
<dbReference type="GO" id="GO:0005509">
    <property type="term" value="F:calcium ion binding"/>
    <property type="evidence" value="ECO:0007669"/>
    <property type="project" value="InterPro"/>
</dbReference>
<evidence type="ECO:0000313" key="10">
    <source>
        <dbReference type="EMBL" id="GMK54215.1"/>
    </source>
</evidence>
<evidence type="ECO:0000256" key="3">
    <source>
        <dbReference type="ARBA" id="ARBA00022692"/>
    </source>
</evidence>
<dbReference type="PANTHER" id="PTHR31323">
    <property type="entry name" value="MECHANOSENSITIVE ION CHANNEL PROTEIN MSY2"/>
    <property type="match status" value="1"/>
</dbReference>
<comment type="subcellular location">
    <subcellularLocation>
        <location evidence="1">Endomembrane system</location>
        <topology evidence="1">Multi-pass membrane protein</topology>
    </subcellularLocation>
    <subcellularLocation>
        <location evidence="6">Endoplasmic reticulum membrane</location>
    </subcellularLocation>
</comment>
<feature type="transmembrane region" description="Helical" evidence="8">
    <location>
        <begin position="594"/>
        <end position="613"/>
    </location>
</feature>
<evidence type="ECO:0000256" key="5">
    <source>
        <dbReference type="ARBA" id="ARBA00023136"/>
    </source>
</evidence>
<dbReference type="InterPro" id="IPR023408">
    <property type="entry name" value="MscS_beta-dom_sf"/>
</dbReference>
<organism evidence="10 11">
    <name type="scientific">Cutaneotrichosporon spelunceum</name>
    <dbReference type="NCBI Taxonomy" id="1672016"/>
    <lineage>
        <taxon>Eukaryota</taxon>
        <taxon>Fungi</taxon>
        <taxon>Dikarya</taxon>
        <taxon>Basidiomycota</taxon>
        <taxon>Agaricomycotina</taxon>
        <taxon>Tremellomycetes</taxon>
        <taxon>Trichosporonales</taxon>
        <taxon>Trichosporonaceae</taxon>
        <taxon>Cutaneotrichosporon</taxon>
    </lineage>
</organism>
<reference evidence="10" key="2">
    <citation type="submission" date="2023-06" db="EMBL/GenBank/DDBJ databases">
        <authorList>
            <person name="Kobayashi Y."/>
            <person name="Kayamori A."/>
            <person name="Aoki K."/>
            <person name="Shiwa Y."/>
            <person name="Fujita N."/>
            <person name="Sugita T."/>
            <person name="Iwasaki W."/>
            <person name="Tanaka N."/>
            <person name="Takashima M."/>
        </authorList>
    </citation>
    <scope>NUCLEOTIDE SEQUENCE</scope>
    <source>
        <strain evidence="10">HIS016</strain>
    </source>
</reference>
<protein>
    <recommendedName>
        <fullName evidence="6">Mechanosensitive ion channel protein</fullName>
    </recommendedName>
</protein>
<feature type="transmembrane region" description="Helical" evidence="8">
    <location>
        <begin position="625"/>
        <end position="649"/>
    </location>
</feature>
<evidence type="ECO:0000313" key="11">
    <source>
        <dbReference type="Proteomes" id="UP001222932"/>
    </source>
</evidence>
<feature type="compositionally biased region" description="Low complexity" evidence="7">
    <location>
        <begin position="114"/>
        <end position="128"/>
    </location>
</feature>
<feature type="region of interest" description="Disordered" evidence="7">
    <location>
        <begin position="1"/>
        <end position="48"/>
    </location>
</feature>
<dbReference type="GO" id="GO:0006874">
    <property type="term" value="P:intracellular calcium ion homeostasis"/>
    <property type="evidence" value="ECO:0007669"/>
    <property type="project" value="TreeGrafter"/>
</dbReference>
<feature type="compositionally biased region" description="Basic and acidic residues" evidence="7">
    <location>
        <begin position="36"/>
        <end position="48"/>
    </location>
</feature>
<dbReference type="PIRSF" id="PIRSF017209">
    <property type="entry name" value="Memb_At2g17000_prd"/>
    <property type="match status" value="1"/>
</dbReference>
<dbReference type="InterPro" id="IPR002048">
    <property type="entry name" value="EF_hand_dom"/>
</dbReference>
<comment type="similarity">
    <text evidence="2 6">Belongs to the MscS (TC 1.A.23) family.</text>
</comment>
<dbReference type="AlphaFoldDB" id="A0AAD3Y8D6"/>
<evidence type="ECO:0000259" key="9">
    <source>
        <dbReference type="PROSITE" id="PS50222"/>
    </source>
</evidence>
<keyword evidence="11" id="KW-1185">Reference proteome</keyword>
<name>A0AAD3Y8D6_9TREE</name>
<dbReference type="InterPro" id="IPR006685">
    <property type="entry name" value="MscS_channel_2nd"/>
</dbReference>
<feature type="transmembrane region" description="Helical" evidence="8">
    <location>
        <begin position="246"/>
        <end position="272"/>
    </location>
</feature>
<dbReference type="Pfam" id="PF25886">
    <property type="entry name" value="Msy1"/>
    <property type="match status" value="1"/>
</dbReference>
<feature type="region of interest" description="Disordered" evidence="7">
    <location>
        <begin position="94"/>
        <end position="133"/>
    </location>
</feature>
<dbReference type="GO" id="GO:0005789">
    <property type="term" value="C:endoplasmic reticulum membrane"/>
    <property type="evidence" value="ECO:0007669"/>
    <property type="project" value="UniProtKB-SubCell"/>
</dbReference>
<keyword evidence="6" id="KW-0256">Endoplasmic reticulum</keyword>
<sequence>MQGGNRSGEQSQHAGHPHSFATDMRRAEMGSTGHESAGDHISRDYATDHSDTEAYDMPELVRSTSQTPFAQQSFSLPPGASPGVGATAETLVSDSRLPPSSYGRHSPDWYSQHPPSNLSSAPPSNAASTTDLPKQRHAPLRSVDFTTVPLNDTFSASQSPSRSGSAAPILPQSNQPGPRARSNAATSTVSVDTPGVDEKPVRPRMGRRSSWTELSNEWESFNPAEAKEERLRFAEGDVGKTRLGRLYLWAINTSIVVRWALYIIPVLALLWIPGILGVTAYPNSHIWGVKLLWWSIWLTVVWCGFWASKAVFMIVPHVWKQTIAVIIPSAGRFTDVVKNLGHYGKIIIWSLVSWISFSPLISRRFEGDQESTSRANLNLIANLLFGFFLCSLVWGAEKLVIQLIALQFHRDSYADRLADQKWQFRMLTRLYMNSHDIPGRHDTLDDTSTVRSNAGKKAIRKVLRGVKAAAQSTTNALGNVATEMTGSSVLQTNSPANRVTAALSSANKSRALGRRIYYSFRKPGSDHITIADIARYFSDLEDAELAFSIFDRDGNGDATRDEIDATMLEIHRERLSLEANMRDLDGAVHRLDDILLILVAGICILIISAMITTKVSTFVTSTGTFILSLSWMIGTTMQEILLACIFLFVKHPYDVGDRVDIDGKSYTVAKMELMSTSFKRTDGKFVWIGHNVLALKVIENVRRSGATSESFTFEVAYNTTFDKLQALRVMMLKFCKECSRDFRPVFDVSVDDIPAQGRMVLNADIAYKSNWQQGALKVQRRNKWICHLKMCLADLQIWGPDDAGDPAPPAADPIRYTQIPWEEVREAELNAERSPPPSFSAATEPKLTRRYDSSLDLWGEAYPESDSVAPSRMPSPGPDAAFQIGTPPRRTIPAQQQAQIREMHTAAQQGSQQGEYRLPPRDTSRT</sequence>
<dbReference type="InterPro" id="IPR010920">
    <property type="entry name" value="LSM_dom_sf"/>
</dbReference>
<feature type="transmembrane region" description="Helical" evidence="8">
    <location>
        <begin position="292"/>
        <end position="319"/>
    </location>
</feature>
<dbReference type="Gene3D" id="2.30.30.60">
    <property type="match status" value="1"/>
</dbReference>
<feature type="region of interest" description="Disordered" evidence="7">
    <location>
        <begin position="151"/>
        <end position="208"/>
    </location>
</feature>
<feature type="region of interest" description="Disordered" evidence="7">
    <location>
        <begin position="864"/>
        <end position="926"/>
    </location>
</feature>
<dbReference type="Pfam" id="PF00924">
    <property type="entry name" value="MS_channel_2nd"/>
    <property type="match status" value="1"/>
</dbReference>
<keyword evidence="4 8" id="KW-1133">Transmembrane helix</keyword>
<comment type="caution">
    <text evidence="10">The sequence shown here is derived from an EMBL/GenBank/DDBJ whole genome shotgun (WGS) entry which is preliminary data.</text>
</comment>
<dbReference type="SUPFAM" id="SSF47473">
    <property type="entry name" value="EF-hand"/>
    <property type="match status" value="1"/>
</dbReference>
<dbReference type="InterPro" id="IPR058650">
    <property type="entry name" value="Msy1/2-like"/>
</dbReference>
<evidence type="ECO:0000256" key="6">
    <source>
        <dbReference type="PIRNR" id="PIRNR017209"/>
    </source>
</evidence>
<evidence type="ECO:0000256" key="1">
    <source>
        <dbReference type="ARBA" id="ARBA00004127"/>
    </source>
</evidence>
<dbReference type="InterPro" id="IPR016688">
    <property type="entry name" value="MscS-like_plants/fungi"/>
</dbReference>
<reference evidence="10" key="1">
    <citation type="journal article" date="2023" name="BMC Genomics">
        <title>Chromosome-level genome assemblies of Cutaneotrichosporon spp. (Trichosporonales, Basidiomycota) reveal imbalanced evolution between nucleotide sequences and chromosome synteny.</title>
        <authorList>
            <person name="Kobayashi Y."/>
            <person name="Kayamori A."/>
            <person name="Aoki K."/>
            <person name="Shiwa Y."/>
            <person name="Matsutani M."/>
            <person name="Fujita N."/>
            <person name="Sugita T."/>
            <person name="Iwasaki W."/>
            <person name="Tanaka N."/>
            <person name="Takashima M."/>
        </authorList>
    </citation>
    <scope>NUCLEOTIDE SEQUENCE</scope>
    <source>
        <strain evidence="10">HIS016</strain>
    </source>
</reference>
<feature type="transmembrane region" description="Helical" evidence="8">
    <location>
        <begin position="377"/>
        <end position="396"/>
    </location>
</feature>
<dbReference type="InterPro" id="IPR011992">
    <property type="entry name" value="EF-hand-dom_pair"/>
</dbReference>
<gene>
    <name evidence="10" type="ORF">CspeluHIS016_0108010</name>
</gene>
<feature type="compositionally biased region" description="Low complexity" evidence="7">
    <location>
        <begin position="155"/>
        <end position="167"/>
    </location>
</feature>
<feature type="transmembrane region" description="Helical" evidence="8">
    <location>
        <begin position="340"/>
        <end position="357"/>
    </location>
</feature>
<dbReference type="Proteomes" id="UP001222932">
    <property type="component" value="Unassembled WGS sequence"/>
</dbReference>
<evidence type="ECO:0000256" key="7">
    <source>
        <dbReference type="SAM" id="MobiDB-lite"/>
    </source>
</evidence>
<dbReference type="EMBL" id="BTCM01000001">
    <property type="protein sequence ID" value="GMK54215.1"/>
    <property type="molecule type" value="Genomic_DNA"/>
</dbReference>
<dbReference type="PANTHER" id="PTHR31323:SF15">
    <property type="entry name" value="MECHANOSENSITIVE ION CHANNEL PROTEIN MSY1"/>
    <property type="match status" value="1"/>
</dbReference>
<evidence type="ECO:0000256" key="4">
    <source>
        <dbReference type="ARBA" id="ARBA00022989"/>
    </source>
</evidence>
<keyword evidence="5 6" id="KW-0472">Membrane</keyword>